<dbReference type="CDD" id="cd00051">
    <property type="entry name" value="EFh"/>
    <property type="match status" value="1"/>
</dbReference>
<dbReference type="InterPro" id="IPR050227">
    <property type="entry name" value="Rab"/>
</dbReference>
<keyword evidence="6" id="KW-0175">Coiled coil</keyword>
<evidence type="ECO:0000256" key="6">
    <source>
        <dbReference type="ARBA" id="ARBA00023054"/>
    </source>
</evidence>
<evidence type="ECO:0000256" key="8">
    <source>
        <dbReference type="SAM" id="MobiDB-lite"/>
    </source>
</evidence>
<feature type="compositionally biased region" description="Basic and acidic residues" evidence="8">
    <location>
        <begin position="358"/>
        <end position="372"/>
    </location>
</feature>
<dbReference type="SMART" id="SM00173">
    <property type="entry name" value="RAS"/>
    <property type="match status" value="1"/>
</dbReference>
<evidence type="ECO:0000259" key="9">
    <source>
        <dbReference type="PROSITE" id="PS50222"/>
    </source>
</evidence>
<dbReference type="PROSITE" id="PS51420">
    <property type="entry name" value="RHO"/>
    <property type="match status" value="1"/>
</dbReference>
<dbReference type="SUPFAM" id="SSF47473">
    <property type="entry name" value="EF-hand"/>
    <property type="match status" value="1"/>
</dbReference>
<evidence type="ECO:0000256" key="4">
    <source>
        <dbReference type="ARBA" id="ARBA00022741"/>
    </source>
</evidence>
<feature type="domain" description="EF-hand" evidence="9">
    <location>
        <begin position="39"/>
        <end position="74"/>
    </location>
</feature>
<dbReference type="Ensembl" id="ENSEEET00000064237.1">
    <property type="protein sequence ID" value="ENSEEEP00000059120.1"/>
    <property type="gene ID" value="ENSEEEG00000027727.1"/>
</dbReference>
<dbReference type="InterPro" id="IPR011992">
    <property type="entry name" value="EF-hand-dom_pair"/>
</dbReference>
<feature type="region of interest" description="Disordered" evidence="8">
    <location>
        <begin position="337"/>
        <end position="375"/>
    </location>
</feature>
<dbReference type="GeneTree" id="ENSGT00940000159488"/>
<dbReference type="Gene3D" id="1.10.238.10">
    <property type="entry name" value="EF-hand"/>
    <property type="match status" value="1"/>
</dbReference>
<dbReference type="InterPro" id="IPR001806">
    <property type="entry name" value="Small_GTPase"/>
</dbReference>
<dbReference type="PROSITE" id="PS51419">
    <property type="entry name" value="RAB"/>
    <property type="match status" value="1"/>
</dbReference>
<gene>
    <name evidence="10" type="primary">RASEF</name>
</gene>
<dbReference type="GO" id="GO:0003924">
    <property type="term" value="F:GTPase activity"/>
    <property type="evidence" value="ECO:0007669"/>
    <property type="project" value="InterPro"/>
</dbReference>
<dbReference type="FunFam" id="3.40.50.300:FF:001348">
    <property type="entry name" value="Ras and EF-hand domain-containing protein"/>
    <property type="match status" value="1"/>
</dbReference>
<evidence type="ECO:0000256" key="2">
    <source>
        <dbReference type="ARBA" id="ARBA00022490"/>
    </source>
</evidence>
<dbReference type="GO" id="GO:0005509">
    <property type="term" value="F:calcium ion binding"/>
    <property type="evidence" value="ECO:0007669"/>
    <property type="project" value="InterPro"/>
</dbReference>
<dbReference type="InterPro" id="IPR018247">
    <property type="entry name" value="EF_Hand_1_Ca_BS"/>
</dbReference>
<dbReference type="SMART" id="SM00054">
    <property type="entry name" value="EFh"/>
    <property type="match status" value="2"/>
</dbReference>
<evidence type="ECO:0000313" key="10">
    <source>
        <dbReference type="Ensembl" id="ENSEEEP00000059120.1"/>
    </source>
</evidence>
<evidence type="ECO:0000256" key="3">
    <source>
        <dbReference type="ARBA" id="ARBA00022723"/>
    </source>
</evidence>
<dbReference type="GO" id="GO:0005525">
    <property type="term" value="F:GTP binding"/>
    <property type="evidence" value="ECO:0007669"/>
    <property type="project" value="UniProtKB-KW"/>
</dbReference>
<dbReference type="PROSITE" id="PS50222">
    <property type="entry name" value="EF_HAND_2"/>
    <property type="match status" value="1"/>
</dbReference>
<dbReference type="PANTHER" id="PTHR47977">
    <property type="entry name" value="RAS-RELATED PROTEIN RAB"/>
    <property type="match status" value="1"/>
</dbReference>
<dbReference type="PROSITE" id="PS51421">
    <property type="entry name" value="RAS"/>
    <property type="match status" value="1"/>
</dbReference>
<dbReference type="InterPro" id="IPR002048">
    <property type="entry name" value="EF_hand_dom"/>
</dbReference>
<dbReference type="PRINTS" id="PR00449">
    <property type="entry name" value="RASTRNSFRMNG"/>
</dbReference>
<reference evidence="10 11" key="1">
    <citation type="submission" date="2020-05" db="EMBL/GenBank/DDBJ databases">
        <title>Electrophorus electricus (electric eel) genome, fEleEle1, primary haplotype.</title>
        <authorList>
            <person name="Myers G."/>
            <person name="Meyer A."/>
            <person name="Fedrigo O."/>
            <person name="Formenti G."/>
            <person name="Rhie A."/>
            <person name="Tracey A."/>
            <person name="Sims Y."/>
            <person name="Jarvis E.D."/>
        </authorList>
    </citation>
    <scope>NUCLEOTIDE SEQUENCE [LARGE SCALE GENOMIC DNA]</scope>
</reference>
<dbReference type="GO" id="GO:0005737">
    <property type="term" value="C:cytoplasm"/>
    <property type="evidence" value="ECO:0007669"/>
    <property type="project" value="UniProtKB-SubCell"/>
</dbReference>
<dbReference type="InterPro" id="IPR027417">
    <property type="entry name" value="P-loop_NTPase"/>
</dbReference>
<proteinExistence type="predicted"/>
<keyword evidence="4" id="KW-0547">Nucleotide-binding</keyword>
<reference evidence="10" key="2">
    <citation type="submission" date="2025-08" db="UniProtKB">
        <authorList>
            <consortium name="Ensembl"/>
        </authorList>
    </citation>
    <scope>IDENTIFICATION</scope>
</reference>
<evidence type="ECO:0000256" key="1">
    <source>
        <dbReference type="ARBA" id="ARBA00004496"/>
    </source>
</evidence>
<dbReference type="Proteomes" id="UP000314983">
    <property type="component" value="Chromosome 18"/>
</dbReference>
<dbReference type="NCBIfam" id="TIGR00231">
    <property type="entry name" value="small_GTP"/>
    <property type="match status" value="1"/>
</dbReference>
<keyword evidence="2" id="KW-0963">Cytoplasm</keyword>
<evidence type="ECO:0000256" key="5">
    <source>
        <dbReference type="ARBA" id="ARBA00022837"/>
    </source>
</evidence>
<protein>
    <recommendedName>
        <fullName evidence="9">EF-hand domain-containing protein</fullName>
    </recommendedName>
</protein>
<keyword evidence="7" id="KW-0342">GTP-binding</keyword>
<dbReference type="SUPFAM" id="SSF52540">
    <property type="entry name" value="P-loop containing nucleoside triphosphate hydrolases"/>
    <property type="match status" value="1"/>
</dbReference>
<keyword evidence="5" id="KW-0106">Calcium</keyword>
<accession>A0AAY5EQB8</accession>
<organism evidence="10 11">
    <name type="scientific">Electrophorus electricus</name>
    <name type="common">Electric eel</name>
    <name type="synonym">Gymnotus electricus</name>
    <dbReference type="NCBI Taxonomy" id="8005"/>
    <lineage>
        <taxon>Eukaryota</taxon>
        <taxon>Metazoa</taxon>
        <taxon>Chordata</taxon>
        <taxon>Craniata</taxon>
        <taxon>Vertebrata</taxon>
        <taxon>Euteleostomi</taxon>
        <taxon>Actinopterygii</taxon>
        <taxon>Neopterygii</taxon>
        <taxon>Teleostei</taxon>
        <taxon>Ostariophysi</taxon>
        <taxon>Gymnotiformes</taxon>
        <taxon>Gymnotoidei</taxon>
        <taxon>Gymnotidae</taxon>
        <taxon>Electrophorus</taxon>
    </lineage>
</organism>
<reference evidence="10" key="3">
    <citation type="submission" date="2025-09" db="UniProtKB">
        <authorList>
            <consortium name="Ensembl"/>
        </authorList>
    </citation>
    <scope>IDENTIFICATION</scope>
</reference>
<evidence type="ECO:0000256" key="7">
    <source>
        <dbReference type="ARBA" id="ARBA00023134"/>
    </source>
</evidence>
<dbReference type="SMART" id="SM00175">
    <property type="entry name" value="RAB"/>
    <property type="match status" value="1"/>
</dbReference>
<dbReference type="Pfam" id="PF13499">
    <property type="entry name" value="EF-hand_7"/>
    <property type="match status" value="1"/>
</dbReference>
<sequence length="612" mass="69035">GIISSTEKRLRALFHAWDSNHSGRIEKWKFLKICSELHVQSADVDALFSKLDTDNDGTINLTEFVHGFEKVSSFISEDEMNDEVKNAEPFSLAWEDFKTRLGDQTKFIPRIDQVSTLYQNISLTEARMIPQYERVILNFIREIKLQNTDMENMALAVKRSQDQTAIQLSEMEEEMEQRVLAAERNTRTQEGRKAEAALSDVKEQFEAQLMFVIFSLSQQNQKLKQEVLESHTSVAFLQTELDSLKSDLTDQSINFERLANRKLHDSNDGLRTSLENSQTRIKSQVHRTTPCKWSLAYTDDDFVPEQGAEHLCGRGCDSLALALCDPLRRRRHSCELDSLPESGADSGMSTLCSNSGYDSEREGAGRSADHPDAGLFEHTSDTEVREGGRGHLNTRAFLQKETDEQLALRHASDKTYKIVLAGDAAVGKSSFLLRLCKNEFKGTTSATLGVDFQMKTLVVDGVPTVLQLWDTAGQERFRSIAKSYFRRADGVLLLYDVTCEKSFLNVREWVDIIKDVSQDDIPIMLVGNKTDLRERVHLDGITCIQTSYGEKLAMTYSSLFCETSAKEGSNVIEAVLHLAREVIKNAHEHTEAASLAKLPRSHNKKPLNCCKT</sequence>
<name>A0AAY5EQB8_ELEEL</name>
<dbReference type="InterPro" id="IPR005225">
    <property type="entry name" value="Small_GTP-bd"/>
</dbReference>
<evidence type="ECO:0000313" key="11">
    <source>
        <dbReference type="Proteomes" id="UP000314983"/>
    </source>
</evidence>
<keyword evidence="11" id="KW-1185">Reference proteome</keyword>
<dbReference type="Pfam" id="PF00071">
    <property type="entry name" value="Ras"/>
    <property type="match status" value="1"/>
</dbReference>
<dbReference type="SMART" id="SM00176">
    <property type="entry name" value="RAN"/>
    <property type="match status" value="1"/>
</dbReference>
<dbReference type="Gene3D" id="3.40.50.300">
    <property type="entry name" value="P-loop containing nucleotide triphosphate hydrolases"/>
    <property type="match status" value="1"/>
</dbReference>
<comment type="subcellular location">
    <subcellularLocation>
        <location evidence="1">Cytoplasm</location>
    </subcellularLocation>
</comment>
<keyword evidence="3" id="KW-0479">Metal-binding</keyword>
<feature type="compositionally biased region" description="Polar residues" evidence="8">
    <location>
        <begin position="347"/>
        <end position="357"/>
    </location>
</feature>
<dbReference type="SMART" id="SM00174">
    <property type="entry name" value="RHO"/>
    <property type="match status" value="1"/>
</dbReference>
<dbReference type="CDD" id="cd00154">
    <property type="entry name" value="Rab"/>
    <property type="match status" value="1"/>
</dbReference>
<dbReference type="AlphaFoldDB" id="A0AAY5EQB8"/>
<dbReference type="PROSITE" id="PS00018">
    <property type="entry name" value="EF_HAND_1"/>
    <property type="match status" value="1"/>
</dbReference>